<evidence type="ECO:0000259" key="10">
    <source>
        <dbReference type="Pfam" id="PF22062"/>
    </source>
</evidence>
<proteinExistence type="inferred from homology"/>
<evidence type="ECO:0000259" key="9">
    <source>
        <dbReference type="Pfam" id="PF08418"/>
    </source>
</evidence>
<dbReference type="InterPro" id="IPR054300">
    <property type="entry name" value="OB_DPOA2"/>
</dbReference>
<gene>
    <name evidence="11" type="ORF">LOTGIDRAFT_110777</name>
</gene>
<dbReference type="CTD" id="20230634"/>
<reference evidence="11 12" key="1">
    <citation type="journal article" date="2013" name="Nature">
        <title>Insights into bilaterian evolution from three spiralian genomes.</title>
        <authorList>
            <person name="Simakov O."/>
            <person name="Marletaz F."/>
            <person name="Cho S.J."/>
            <person name="Edsinger-Gonzales E."/>
            <person name="Havlak P."/>
            <person name="Hellsten U."/>
            <person name="Kuo D.H."/>
            <person name="Larsson T."/>
            <person name="Lv J."/>
            <person name="Arendt D."/>
            <person name="Savage R."/>
            <person name="Osoegawa K."/>
            <person name="de Jong P."/>
            <person name="Grimwood J."/>
            <person name="Chapman J.A."/>
            <person name="Shapiro H."/>
            <person name="Aerts A."/>
            <person name="Otillar R.P."/>
            <person name="Terry A.Y."/>
            <person name="Boore J.L."/>
            <person name="Grigoriev I.V."/>
            <person name="Lindberg D.R."/>
            <person name="Seaver E.C."/>
            <person name="Weisblat D.A."/>
            <person name="Putnam N.H."/>
            <person name="Rokhsar D.S."/>
        </authorList>
    </citation>
    <scope>NUCLEOTIDE SEQUENCE [LARGE SCALE GENOMIC DNA]</scope>
</reference>
<dbReference type="STRING" id="225164.V4BAC9"/>
<feature type="region of interest" description="Disordered" evidence="7">
    <location>
        <begin position="115"/>
        <end position="147"/>
    </location>
</feature>
<dbReference type="Proteomes" id="UP000030746">
    <property type="component" value="Unassembled WGS sequence"/>
</dbReference>
<dbReference type="GO" id="GO:0006270">
    <property type="term" value="P:DNA replication initiation"/>
    <property type="evidence" value="ECO:0007669"/>
    <property type="project" value="TreeGrafter"/>
</dbReference>
<evidence type="ECO:0000256" key="1">
    <source>
        <dbReference type="ARBA" id="ARBA00004123"/>
    </source>
</evidence>
<evidence type="ECO:0000313" key="11">
    <source>
        <dbReference type="EMBL" id="ESP02897.1"/>
    </source>
</evidence>
<keyword evidence="12" id="KW-1185">Reference proteome</keyword>
<evidence type="ECO:0000256" key="2">
    <source>
        <dbReference type="ARBA" id="ARBA00007299"/>
    </source>
</evidence>
<keyword evidence="5 6" id="KW-0539">Nucleus</keyword>
<dbReference type="AlphaFoldDB" id="V4BAC9"/>
<feature type="domain" description="DNA polymerase alpha/delta/epsilon subunit B" evidence="8">
    <location>
        <begin position="346"/>
        <end position="550"/>
    </location>
</feature>
<feature type="domain" description="DNA polymerase alpha subunit B N-terminal" evidence="9">
    <location>
        <begin position="7"/>
        <end position="74"/>
    </location>
</feature>
<evidence type="ECO:0000256" key="4">
    <source>
        <dbReference type="ARBA" id="ARBA00022705"/>
    </source>
</evidence>
<dbReference type="Pfam" id="PF08418">
    <property type="entry name" value="Pol_alpha_B_N"/>
    <property type="match status" value="1"/>
</dbReference>
<dbReference type="PIRSF" id="PIRSF018300">
    <property type="entry name" value="DNA_pol_alph_2"/>
    <property type="match status" value="1"/>
</dbReference>
<dbReference type="InterPro" id="IPR013627">
    <property type="entry name" value="Pol_alpha_B_N"/>
</dbReference>
<protein>
    <recommendedName>
        <fullName evidence="3 6">DNA polymerase alpha subunit B</fullName>
    </recommendedName>
</protein>
<dbReference type="Pfam" id="PF22062">
    <property type="entry name" value="OB_DPOA2"/>
    <property type="match status" value="1"/>
</dbReference>
<evidence type="ECO:0000256" key="3">
    <source>
        <dbReference type="ARBA" id="ARBA00018596"/>
    </source>
</evidence>
<feature type="domain" description="DNA polymerase alpha subunit B OB" evidence="10">
    <location>
        <begin position="224"/>
        <end position="326"/>
    </location>
</feature>
<dbReference type="GO" id="GO:0003677">
    <property type="term" value="F:DNA binding"/>
    <property type="evidence" value="ECO:0007669"/>
    <property type="project" value="InterPro"/>
</dbReference>
<dbReference type="FunFam" id="3.60.21.60:FF:000003">
    <property type="entry name" value="DNA polymerase alpha subunit B"/>
    <property type="match status" value="1"/>
</dbReference>
<comment type="subcellular location">
    <subcellularLocation>
        <location evidence="1 6">Nucleus</location>
    </subcellularLocation>
</comment>
<comment type="similarity">
    <text evidence="2 6">Belongs to the DNA polymerase alpha subunit B family.</text>
</comment>
<dbReference type="OrthoDB" id="336885at2759"/>
<accession>V4BAC9</accession>
<evidence type="ECO:0000256" key="5">
    <source>
        <dbReference type="ARBA" id="ARBA00023242"/>
    </source>
</evidence>
<dbReference type="HOGENOM" id="CLU_014923_3_1_1"/>
<dbReference type="EMBL" id="KB200129">
    <property type="protein sequence ID" value="ESP02897.1"/>
    <property type="molecule type" value="Genomic_DNA"/>
</dbReference>
<dbReference type="OMA" id="PFLDIEH"/>
<evidence type="ECO:0000313" key="12">
    <source>
        <dbReference type="Proteomes" id="UP000030746"/>
    </source>
</evidence>
<evidence type="ECO:0000259" key="8">
    <source>
        <dbReference type="Pfam" id="PF04042"/>
    </source>
</evidence>
<dbReference type="GO" id="GO:0005658">
    <property type="term" value="C:alpha DNA polymerase:primase complex"/>
    <property type="evidence" value="ECO:0007669"/>
    <property type="project" value="TreeGrafter"/>
</dbReference>
<dbReference type="InterPro" id="IPR016722">
    <property type="entry name" value="DNA_pol_alpha_bsu"/>
</dbReference>
<evidence type="ECO:0000256" key="7">
    <source>
        <dbReference type="SAM" id="MobiDB-lite"/>
    </source>
</evidence>
<dbReference type="RefSeq" id="XP_009046367.1">
    <property type="nucleotide sequence ID" value="XM_009048119.1"/>
</dbReference>
<organism evidence="11 12">
    <name type="scientific">Lottia gigantea</name>
    <name type="common">Giant owl limpet</name>
    <dbReference type="NCBI Taxonomy" id="225164"/>
    <lineage>
        <taxon>Eukaryota</taxon>
        <taxon>Metazoa</taxon>
        <taxon>Spiralia</taxon>
        <taxon>Lophotrochozoa</taxon>
        <taxon>Mollusca</taxon>
        <taxon>Gastropoda</taxon>
        <taxon>Patellogastropoda</taxon>
        <taxon>Lottioidea</taxon>
        <taxon>Lottiidae</taxon>
        <taxon>Lottia</taxon>
    </lineage>
</organism>
<evidence type="ECO:0000256" key="6">
    <source>
        <dbReference type="PIRNR" id="PIRNR018300"/>
    </source>
</evidence>
<dbReference type="Gene3D" id="1.10.8.530">
    <property type="entry name" value="DNA polymerase alpha-primase, subunit B, N-terminal domain"/>
    <property type="match status" value="1"/>
</dbReference>
<dbReference type="PANTHER" id="PTHR23061:SF12">
    <property type="entry name" value="DNA POLYMERASE ALPHA SUBUNIT B"/>
    <property type="match status" value="1"/>
</dbReference>
<comment type="function">
    <text evidence="6">Accessory subunit of the DNA polymerase alpha complex (also known as the alpha DNA polymerase-primase complex) which plays an essential role in the initiation of DNA synthesis.</text>
</comment>
<dbReference type="KEGG" id="lgi:LOTGIDRAFT_110777"/>
<sequence length="599" mass="67270">MAAISEEELSEEFDMFGIDLGEDELVLKLKELCALYRLSATDIANEWIAFSQTKKGVELNQESLDQFDREKLSKKQNKTPKTPLTKKSKPVIYDINTIHKTLDNVNDEDEAQKLYNSYGTPTSKGSMSKKRQHTPDSGPVKRLTGVDRVSSVPFSPASFSPASATPSRKYASRTNRGDVLMSYPNDNIIWKPHQQHCNISYYDNTTTLTSQFKYMFQKLTDKAHVLNDIIEDMASQIQQHNNIEELSHVALPTQEAVTICGRVCCDSIGKLNKKSVVLEGSRDTSAGRVIPLELNFLSEYSLFPGQIVAVDGLNSSGQKFIAQNLHQNVSLPFPVSKIEGDMNINIMLAAGPFTTSDTLTYEPLADFLQLLQKDKPNVLVLMGPLVDSKNTEIEVRNTDFSFKDIFRKQMDDIVNVTEKLSCELIILPSYRDVHHDYVYPQPPYIYNTSKSHVHLMSDPCTININNMIIGMTSTDILFHLGQEEISQSVAGSKDRLGRLAQHLLLQQSYYPLYPPNEDINIDYDHYEDYGRMPVTPHILLLPSDLRYFIKDINGCCVVNPGRLAKGQVGGTFSKLMVKTTEVHTSGSLLPSISAQILKI</sequence>
<dbReference type="InterPro" id="IPR007185">
    <property type="entry name" value="DNA_pol_a/d/e_bsu"/>
</dbReference>
<dbReference type="Pfam" id="PF04042">
    <property type="entry name" value="DNA_pol_E_B"/>
    <property type="match status" value="1"/>
</dbReference>
<feature type="compositionally biased region" description="Polar residues" evidence="7">
    <location>
        <begin position="115"/>
        <end position="126"/>
    </location>
</feature>
<name>V4BAC9_LOTGI</name>
<dbReference type="InterPro" id="IPR043034">
    <property type="entry name" value="DNA_pol_alpha_B_N_sf"/>
</dbReference>
<dbReference type="GeneID" id="20230634"/>
<dbReference type="Gene3D" id="3.60.21.60">
    <property type="match status" value="2"/>
</dbReference>
<keyword evidence="4 6" id="KW-0235">DNA replication</keyword>
<dbReference type="PANTHER" id="PTHR23061">
    <property type="entry name" value="DNA POLYMERASE 2 ALPHA 70 KDA SUBUNIT"/>
    <property type="match status" value="1"/>
</dbReference>